<keyword evidence="5 9" id="KW-1133">Transmembrane helix</keyword>
<protein>
    <recommendedName>
        <fullName evidence="9">Large-conductance mechanosensitive channel</fullName>
    </recommendedName>
</protein>
<accession>A0ABU0A1S8</accession>
<keyword evidence="4 9" id="KW-0812">Transmembrane</keyword>
<evidence type="ECO:0000256" key="5">
    <source>
        <dbReference type="ARBA" id="ARBA00022989"/>
    </source>
</evidence>
<evidence type="ECO:0000256" key="8">
    <source>
        <dbReference type="ARBA" id="ARBA00023303"/>
    </source>
</evidence>
<reference evidence="11 12" key="1">
    <citation type="submission" date="2023-07" db="EMBL/GenBank/DDBJ databases">
        <title>Genomic Encyclopedia of Type Strains, Phase IV (KMG-IV): sequencing the most valuable type-strain genomes for metagenomic binning, comparative biology and taxonomic classification.</title>
        <authorList>
            <person name="Goeker M."/>
        </authorList>
    </citation>
    <scope>NUCLEOTIDE SEQUENCE [LARGE SCALE GENOMIC DNA]</scope>
    <source>
        <strain evidence="11 12">DSM 9768</strain>
    </source>
</reference>
<evidence type="ECO:0000256" key="9">
    <source>
        <dbReference type="HAMAP-Rule" id="MF_00115"/>
    </source>
</evidence>
<proteinExistence type="inferred from homology"/>
<keyword evidence="2 9" id="KW-0813">Transport</keyword>
<feature type="region of interest" description="Disordered" evidence="10">
    <location>
        <begin position="145"/>
        <end position="170"/>
    </location>
</feature>
<evidence type="ECO:0000313" key="12">
    <source>
        <dbReference type="Proteomes" id="UP001230005"/>
    </source>
</evidence>
<keyword evidence="6 9" id="KW-0406">Ion transport</keyword>
<dbReference type="InterPro" id="IPR037673">
    <property type="entry name" value="MSC/AndL"/>
</dbReference>
<evidence type="ECO:0000256" key="2">
    <source>
        <dbReference type="ARBA" id="ARBA00022448"/>
    </source>
</evidence>
<feature type="transmembrane region" description="Helical" evidence="9">
    <location>
        <begin position="85"/>
        <end position="104"/>
    </location>
</feature>
<keyword evidence="12" id="KW-1185">Reference proteome</keyword>
<dbReference type="InterPro" id="IPR036019">
    <property type="entry name" value="MscL_channel"/>
</dbReference>
<dbReference type="PRINTS" id="PR01264">
    <property type="entry name" value="MECHCHANNEL"/>
</dbReference>
<evidence type="ECO:0000256" key="1">
    <source>
        <dbReference type="ARBA" id="ARBA00004141"/>
    </source>
</evidence>
<dbReference type="Pfam" id="PF01741">
    <property type="entry name" value="MscL"/>
    <property type="match status" value="1"/>
</dbReference>
<sequence>MGFLKGFKEFAVRGNVVDMGIGVIIGAAFGKIVSSFVSDILMPPLGLLAGRVDLSNLYINLSGGRYRTLSEAEEAGAVMIKYGNFIETILHFIIVAFAAYLIIIQTNKLRRLPKEATKTKDCPYCYSDIPMRALRCPNCTSEVAEEDRRKNDTNNGHRSGQRTVVKINSR</sequence>
<comment type="caution">
    <text evidence="11">The sequence shown here is derived from an EMBL/GenBank/DDBJ whole genome shotgun (WGS) entry which is preliminary data.</text>
</comment>
<name>A0ABU0A1S8_9BACI</name>
<comment type="subunit">
    <text evidence="9">Homopentamer.</text>
</comment>
<dbReference type="EMBL" id="JAUSUG010000021">
    <property type="protein sequence ID" value="MDQ0256931.1"/>
    <property type="molecule type" value="Genomic_DNA"/>
</dbReference>
<dbReference type="HAMAP" id="MF_00115">
    <property type="entry name" value="MscL"/>
    <property type="match status" value="1"/>
</dbReference>
<evidence type="ECO:0000256" key="10">
    <source>
        <dbReference type="SAM" id="MobiDB-lite"/>
    </source>
</evidence>
<comment type="similarity">
    <text evidence="9">Belongs to the MscL family.</text>
</comment>
<evidence type="ECO:0000313" key="11">
    <source>
        <dbReference type="EMBL" id="MDQ0256931.1"/>
    </source>
</evidence>
<dbReference type="PANTHER" id="PTHR30266">
    <property type="entry name" value="MECHANOSENSITIVE CHANNEL MSCL"/>
    <property type="match status" value="1"/>
</dbReference>
<dbReference type="RefSeq" id="WP_307329837.1">
    <property type="nucleotide sequence ID" value="NZ_JAUSUG010000021.1"/>
</dbReference>
<dbReference type="InterPro" id="IPR001185">
    <property type="entry name" value="MS_channel"/>
</dbReference>
<feature type="compositionally biased region" description="Polar residues" evidence="10">
    <location>
        <begin position="153"/>
        <end position="170"/>
    </location>
</feature>
<keyword evidence="3 9" id="KW-1003">Cell membrane</keyword>
<comment type="subcellular location">
    <subcellularLocation>
        <location evidence="9">Cell membrane</location>
        <topology evidence="9">Multi-pass membrane protein</topology>
    </subcellularLocation>
    <subcellularLocation>
        <location evidence="1">Membrane</location>
        <topology evidence="1">Multi-pass membrane protein</topology>
    </subcellularLocation>
</comment>
<keyword evidence="7 9" id="KW-0472">Membrane</keyword>
<evidence type="ECO:0000256" key="7">
    <source>
        <dbReference type="ARBA" id="ARBA00023136"/>
    </source>
</evidence>
<feature type="transmembrane region" description="Helical" evidence="9">
    <location>
        <begin position="21"/>
        <end position="42"/>
    </location>
</feature>
<evidence type="ECO:0000256" key="4">
    <source>
        <dbReference type="ARBA" id="ARBA00022692"/>
    </source>
</evidence>
<dbReference type="PANTHER" id="PTHR30266:SF2">
    <property type="entry name" value="LARGE-CONDUCTANCE MECHANOSENSITIVE CHANNEL"/>
    <property type="match status" value="1"/>
</dbReference>
<dbReference type="SUPFAM" id="SSF81330">
    <property type="entry name" value="Gated mechanosensitive channel"/>
    <property type="match status" value="1"/>
</dbReference>
<dbReference type="Proteomes" id="UP001230005">
    <property type="component" value="Unassembled WGS sequence"/>
</dbReference>
<dbReference type="Gene3D" id="1.10.1200.120">
    <property type="entry name" value="Large-conductance mechanosensitive channel, MscL, domain 1"/>
    <property type="match status" value="1"/>
</dbReference>
<gene>
    <name evidence="9" type="primary">mscL</name>
    <name evidence="11" type="ORF">J2S74_004376</name>
</gene>
<evidence type="ECO:0000256" key="3">
    <source>
        <dbReference type="ARBA" id="ARBA00022475"/>
    </source>
</evidence>
<organism evidence="11 12">
    <name type="scientific">Evansella vedderi</name>
    <dbReference type="NCBI Taxonomy" id="38282"/>
    <lineage>
        <taxon>Bacteria</taxon>
        <taxon>Bacillati</taxon>
        <taxon>Bacillota</taxon>
        <taxon>Bacilli</taxon>
        <taxon>Bacillales</taxon>
        <taxon>Bacillaceae</taxon>
        <taxon>Evansella</taxon>
    </lineage>
</organism>
<dbReference type="NCBIfam" id="TIGR00220">
    <property type="entry name" value="mscL"/>
    <property type="match status" value="1"/>
</dbReference>
<comment type="function">
    <text evidence="9">Channel that opens in response to stretch forces in the membrane lipid bilayer. May participate in the regulation of osmotic pressure changes within the cell.</text>
</comment>
<keyword evidence="8 9" id="KW-0407">Ion channel</keyword>
<evidence type="ECO:0000256" key="6">
    <source>
        <dbReference type="ARBA" id="ARBA00023065"/>
    </source>
</evidence>